<dbReference type="InterPro" id="IPR051026">
    <property type="entry name" value="PI/PC_transfer"/>
</dbReference>
<dbReference type="Proteomes" id="UP000014071">
    <property type="component" value="Unassembled WGS sequence"/>
</dbReference>
<evidence type="ECO:0000256" key="1">
    <source>
        <dbReference type="SAM" id="MobiDB-lite"/>
    </source>
</evidence>
<dbReference type="SUPFAM" id="SSF46938">
    <property type="entry name" value="CRAL/TRIO N-terminal domain"/>
    <property type="match status" value="1"/>
</dbReference>
<dbReference type="RefSeq" id="XP_012187333.1">
    <property type="nucleotide sequence ID" value="XM_012331943.1"/>
</dbReference>
<reference evidence="4" key="1">
    <citation type="journal article" date="2013" name="Genome Announc.">
        <title>Draft genome sequence of the basidiomycetous yeast-like fungus Pseudozyma hubeiensis SY62, which produces an abundant amount of the biosurfactant mannosylerythritol lipids.</title>
        <authorList>
            <person name="Konishi M."/>
            <person name="Hatada Y."/>
            <person name="Horiuchi J."/>
        </authorList>
    </citation>
    <scope>NUCLEOTIDE SEQUENCE [LARGE SCALE GENOMIC DNA]</scope>
    <source>
        <strain evidence="4">SY62</strain>
    </source>
</reference>
<dbReference type="PANTHER" id="PTHR45657:SF1">
    <property type="entry name" value="CRAL-TRIO DOMAIN-CONTAINING PROTEIN YKL091C-RELATED"/>
    <property type="match status" value="1"/>
</dbReference>
<dbReference type="Gene3D" id="1.10.8.20">
    <property type="entry name" value="N-terminal domain of phosphatidylinositol transfer protein sec14p"/>
    <property type="match status" value="1"/>
</dbReference>
<dbReference type="CDD" id="cd00170">
    <property type="entry name" value="SEC14"/>
    <property type="match status" value="1"/>
</dbReference>
<dbReference type="HOGENOM" id="CLU_637978_0_0_1"/>
<feature type="compositionally biased region" description="Polar residues" evidence="1">
    <location>
        <begin position="58"/>
        <end position="80"/>
    </location>
</feature>
<dbReference type="InterPro" id="IPR036273">
    <property type="entry name" value="CRAL/TRIO_N_dom_sf"/>
</dbReference>
<dbReference type="SMART" id="SM01100">
    <property type="entry name" value="CRAL_TRIO_N"/>
    <property type="match status" value="1"/>
</dbReference>
<evidence type="ECO:0000259" key="2">
    <source>
        <dbReference type="PROSITE" id="PS50191"/>
    </source>
</evidence>
<sequence length="502" mass="55291">MDSSTSSGSLEPVTPPPNRNATWSASRSAAAAAGSKPDVNPSTPTGSTTPSSLRNRLASFTRSTGKLASGTLSAGTTSPAVTPLEESSQRLEKLDLQKGAASTRTSSENQRALSTHAPSAPASRRGSFSKHETDVFGPPLATPETDVYEDSPLKRILQNPNAKPLPGHPGNLTSAQSKALHDLTQGLKLDGALQDPESNPPSYQETQLLRFLRARSFNVEAARTMYLKAEAWKKEIELDRLVQEFEFEERDAVAAHGWCMYFHKTDRLGRPIFIQDLGNMNCTEVFRKTTPERVIQNFAVTLELAVRHRYEPCSVASGRWVDDNMMVVNLAGLGLGTFWSMKGQLQQLLSILDNNFPELSGRVQIINAPYMFSTIWSWIKGWLPTATVEKIDIAGSDYRERIYEYVAKKDWPKELGGECSTLAAMQIRALRQVRCCRLAKTPPSPPLPFSIKRMSNDLSPRLSLFFAMVTVTVSAKIDLPSKGSTDDTRFVPRAPYLASVGR</sequence>
<gene>
    <name evidence="3" type="ORF">PHSY_001311</name>
</gene>
<dbReference type="PROSITE" id="PS50191">
    <property type="entry name" value="CRAL_TRIO"/>
    <property type="match status" value="1"/>
</dbReference>
<dbReference type="PANTHER" id="PTHR45657">
    <property type="entry name" value="CRAL-TRIO DOMAIN-CONTAINING PROTEIN YKL091C-RELATED"/>
    <property type="match status" value="1"/>
</dbReference>
<feature type="compositionally biased region" description="Basic and acidic residues" evidence="1">
    <location>
        <begin position="87"/>
        <end position="96"/>
    </location>
</feature>
<organism evidence="3 4">
    <name type="scientific">Pseudozyma hubeiensis (strain SY62)</name>
    <name type="common">Yeast</name>
    <dbReference type="NCBI Taxonomy" id="1305764"/>
    <lineage>
        <taxon>Eukaryota</taxon>
        <taxon>Fungi</taxon>
        <taxon>Dikarya</taxon>
        <taxon>Basidiomycota</taxon>
        <taxon>Ustilaginomycotina</taxon>
        <taxon>Ustilaginomycetes</taxon>
        <taxon>Ustilaginales</taxon>
        <taxon>Ustilaginaceae</taxon>
        <taxon>Pseudozyma</taxon>
    </lineage>
</organism>
<dbReference type="eggNOG" id="KOG1471">
    <property type="taxonomic scope" value="Eukaryota"/>
</dbReference>
<dbReference type="InterPro" id="IPR036865">
    <property type="entry name" value="CRAL-TRIO_dom_sf"/>
</dbReference>
<dbReference type="Gene3D" id="3.40.525.10">
    <property type="entry name" value="CRAL-TRIO lipid binding domain"/>
    <property type="match status" value="1"/>
</dbReference>
<proteinExistence type="predicted"/>
<dbReference type="OrthoDB" id="1434354at2759"/>
<dbReference type="InterPro" id="IPR011074">
    <property type="entry name" value="CRAL/TRIO_N_dom"/>
</dbReference>
<dbReference type="Pfam" id="PF03765">
    <property type="entry name" value="CRAL_TRIO_N"/>
    <property type="match status" value="1"/>
</dbReference>
<feature type="region of interest" description="Disordered" evidence="1">
    <location>
        <begin position="1"/>
        <end position="146"/>
    </location>
</feature>
<name>R9NYI7_PSEHS</name>
<dbReference type="STRING" id="1305764.R9NYI7"/>
<dbReference type="Pfam" id="PF00650">
    <property type="entry name" value="CRAL_TRIO"/>
    <property type="match status" value="1"/>
</dbReference>
<dbReference type="GeneID" id="24106612"/>
<feature type="compositionally biased region" description="Polar residues" evidence="1">
    <location>
        <begin position="100"/>
        <end position="117"/>
    </location>
</feature>
<evidence type="ECO:0000313" key="3">
    <source>
        <dbReference type="EMBL" id="GAC93746.1"/>
    </source>
</evidence>
<dbReference type="InterPro" id="IPR001251">
    <property type="entry name" value="CRAL-TRIO_dom"/>
</dbReference>
<dbReference type="SUPFAM" id="SSF52087">
    <property type="entry name" value="CRAL/TRIO domain"/>
    <property type="match status" value="1"/>
</dbReference>
<accession>R9NYI7</accession>
<feature type="compositionally biased region" description="Low complexity" evidence="1">
    <location>
        <begin position="21"/>
        <end position="52"/>
    </location>
</feature>
<dbReference type="EMBL" id="DF238778">
    <property type="protein sequence ID" value="GAC93746.1"/>
    <property type="molecule type" value="Genomic_DNA"/>
</dbReference>
<keyword evidence="4" id="KW-1185">Reference proteome</keyword>
<dbReference type="AlphaFoldDB" id="R9NYI7"/>
<protein>
    <recommendedName>
        <fullName evidence="2">CRAL-TRIO domain-containing protein</fullName>
    </recommendedName>
</protein>
<evidence type="ECO:0000313" key="4">
    <source>
        <dbReference type="Proteomes" id="UP000014071"/>
    </source>
</evidence>
<dbReference type="SMART" id="SM00516">
    <property type="entry name" value="SEC14"/>
    <property type="match status" value="1"/>
</dbReference>
<feature type="domain" description="CRAL-TRIO" evidence="2">
    <location>
        <begin position="249"/>
        <end position="423"/>
    </location>
</feature>